<dbReference type="EMBL" id="SJOI01000001">
    <property type="protein sequence ID" value="TCL04954.1"/>
    <property type="molecule type" value="Genomic_DNA"/>
</dbReference>
<dbReference type="Pfam" id="PF12680">
    <property type="entry name" value="SnoaL_2"/>
    <property type="match status" value="1"/>
</dbReference>
<gene>
    <name evidence="2" type="ORF">EZJ58_3107</name>
</gene>
<dbReference type="OrthoDB" id="8684708at2"/>
<name>A0A4R1NBU6_9GAMM</name>
<dbReference type="RefSeq" id="WP_132923699.1">
    <property type="nucleotide sequence ID" value="NZ_SJOI01000001.1"/>
</dbReference>
<evidence type="ECO:0000313" key="2">
    <source>
        <dbReference type="EMBL" id="TCL04954.1"/>
    </source>
</evidence>
<comment type="caution">
    <text evidence="2">The sequence shown here is derived from an EMBL/GenBank/DDBJ whole genome shotgun (WGS) entry which is preliminary data.</text>
</comment>
<keyword evidence="3" id="KW-1185">Reference proteome</keyword>
<dbReference type="Proteomes" id="UP000294555">
    <property type="component" value="Unassembled WGS sequence"/>
</dbReference>
<protein>
    <submittedName>
        <fullName evidence="2">SnoaL-like protein</fullName>
    </submittedName>
</protein>
<dbReference type="Gene3D" id="3.10.450.50">
    <property type="match status" value="1"/>
</dbReference>
<feature type="domain" description="SnoaL-like" evidence="1">
    <location>
        <begin position="11"/>
        <end position="103"/>
    </location>
</feature>
<sequence length="109" mass="12221">MTIPLPEPIAGYFAADNQFTPQSLERFFMPDAIVHDEGKSYRGLAAITEWRRAAKGKYQYTVEPLHFTQQDQVISLVARVASNFPGSPVELTYTFGLSDGKIANLEIRL</sequence>
<reference evidence="2 3" key="1">
    <citation type="submission" date="2019-02" db="EMBL/GenBank/DDBJ databases">
        <title>Investigation of anaerobic lignin degradation for improved lignocellulosic biofuels.</title>
        <authorList>
            <person name="Deangelis K."/>
        </authorList>
    </citation>
    <scope>NUCLEOTIDE SEQUENCE [LARGE SCALE GENOMIC DNA]</scope>
    <source>
        <strain evidence="2 3">159R</strain>
    </source>
</reference>
<dbReference type="InterPro" id="IPR032710">
    <property type="entry name" value="NTF2-like_dom_sf"/>
</dbReference>
<accession>A0A4R1NBU6</accession>
<proteinExistence type="predicted"/>
<dbReference type="InterPro" id="IPR037401">
    <property type="entry name" value="SnoaL-like"/>
</dbReference>
<dbReference type="SUPFAM" id="SSF54427">
    <property type="entry name" value="NTF2-like"/>
    <property type="match status" value="1"/>
</dbReference>
<evidence type="ECO:0000259" key="1">
    <source>
        <dbReference type="Pfam" id="PF12680"/>
    </source>
</evidence>
<dbReference type="AlphaFoldDB" id="A0A4R1NBU6"/>
<organism evidence="2 3">
    <name type="scientific">Sodalis ligni</name>
    <dbReference type="NCBI Taxonomy" id="2697027"/>
    <lineage>
        <taxon>Bacteria</taxon>
        <taxon>Pseudomonadati</taxon>
        <taxon>Pseudomonadota</taxon>
        <taxon>Gammaproteobacteria</taxon>
        <taxon>Enterobacterales</taxon>
        <taxon>Bruguierivoracaceae</taxon>
        <taxon>Sodalis</taxon>
    </lineage>
</organism>
<evidence type="ECO:0000313" key="3">
    <source>
        <dbReference type="Proteomes" id="UP000294555"/>
    </source>
</evidence>